<organism evidence="1 2">
    <name type="scientific">Parasutterella excrementihominis</name>
    <dbReference type="NCBI Taxonomy" id="487175"/>
    <lineage>
        <taxon>Bacteria</taxon>
        <taxon>Pseudomonadati</taxon>
        <taxon>Pseudomonadota</taxon>
        <taxon>Betaproteobacteria</taxon>
        <taxon>Burkholderiales</taxon>
        <taxon>Sutterellaceae</taxon>
        <taxon>Parasutterella</taxon>
    </lineage>
</organism>
<accession>A0A844LHH1</accession>
<name>A0A844LHH1_9BURK</name>
<protein>
    <submittedName>
        <fullName evidence="1">Uncharacterized protein</fullName>
    </submittedName>
</protein>
<evidence type="ECO:0000313" key="1">
    <source>
        <dbReference type="EMBL" id="MTU43552.1"/>
    </source>
</evidence>
<dbReference type="AlphaFoldDB" id="A0A844LHH1"/>
<proteinExistence type="predicted"/>
<dbReference type="RefSeq" id="WP_155165340.1">
    <property type="nucleotide sequence ID" value="NZ_WNBY01000010.1"/>
</dbReference>
<sequence>MRNEKNHLPPPHWGESICLDSRTNIKNNDVGFALKEKKQTRQNQPKKSLRDYAVAVTKQGLLLSVVLIFGSVNKFLSLAEWLVEGIAQPHPHLRNKF</sequence>
<comment type="caution">
    <text evidence="1">The sequence shown here is derived from an EMBL/GenBank/DDBJ whole genome shotgun (WGS) entry which is preliminary data.</text>
</comment>
<dbReference type="Proteomes" id="UP000462362">
    <property type="component" value="Unassembled WGS sequence"/>
</dbReference>
<gene>
    <name evidence="1" type="ORF">GMD42_07925</name>
</gene>
<evidence type="ECO:0000313" key="2">
    <source>
        <dbReference type="Proteomes" id="UP000462362"/>
    </source>
</evidence>
<reference evidence="1 2" key="1">
    <citation type="journal article" date="2019" name="Nat. Med.">
        <title>A library of human gut bacterial isolates paired with longitudinal multiomics data enables mechanistic microbiome research.</title>
        <authorList>
            <person name="Poyet M."/>
            <person name="Groussin M."/>
            <person name="Gibbons S.M."/>
            <person name="Avila-Pacheco J."/>
            <person name="Jiang X."/>
            <person name="Kearney S.M."/>
            <person name="Perrotta A.R."/>
            <person name="Berdy B."/>
            <person name="Zhao S."/>
            <person name="Lieberman T.D."/>
            <person name="Swanson P.K."/>
            <person name="Smith M."/>
            <person name="Roesemann S."/>
            <person name="Alexander J.E."/>
            <person name="Rich S.A."/>
            <person name="Livny J."/>
            <person name="Vlamakis H."/>
            <person name="Clish C."/>
            <person name="Bullock K."/>
            <person name="Deik A."/>
            <person name="Scott J."/>
            <person name="Pierce K.A."/>
            <person name="Xavier R.J."/>
            <person name="Alm E.J."/>
        </authorList>
    </citation>
    <scope>NUCLEOTIDE SEQUENCE [LARGE SCALE GENOMIC DNA]</scope>
    <source>
        <strain evidence="1 2">BIOML-A2</strain>
    </source>
</reference>
<dbReference type="EMBL" id="WNCL01000021">
    <property type="protein sequence ID" value="MTU43552.1"/>
    <property type="molecule type" value="Genomic_DNA"/>
</dbReference>